<dbReference type="InterPro" id="IPR022050">
    <property type="entry name" value="T_hemolysin"/>
</dbReference>
<gene>
    <name evidence="1" type="ORF">J2W36_004115</name>
</gene>
<comment type="caution">
    <text evidence="1">The sequence shown here is derived from an EMBL/GenBank/DDBJ whole genome shotgun (WGS) entry which is preliminary data.</text>
</comment>
<dbReference type="Pfam" id="PF12261">
    <property type="entry name" value="T_hemolysin"/>
    <property type="match status" value="1"/>
</dbReference>
<dbReference type="RefSeq" id="WP_307691611.1">
    <property type="nucleotide sequence ID" value="NZ_JAUSRO010000014.1"/>
</dbReference>
<proteinExistence type="predicted"/>
<accession>A0ABT9SBX5</accession>
<reference evidence="1 2" key="1">
    <citation type="submission" date="2023-07" db="EMBL/GenBank/DDBJ databases">
        <title>Sorghum-associated microbial communities from plants grown in Nebraska, USA.</title>
        <authorList>
            <person name="Schachtman D."/>
        </authorList>
    </citation>
    <scope>NUCLEOTIDE SEQUENCE [LARGE SCALE GENOMIC DNA]</scope>
    <source>
        <strain evidence="1 2">DS1607</strain>
    </source>
</reference>
<name>A0ABT9SBX5_9BURK</name>
<evidence type="ECO:0008006" key="3">
    <source>
        <dbReference type="Google" id="ProtNLM"/>
    </source>
</evidence>
<organism evidence="1 2">
    <name type="scientific">Variovorax ginsengisoli</name>
    <dbReference type="NCBI Taxonomy" id="363844"/>
    <lineage>
        <taxon>Bacteria</taxon>
        <taxon>Pseudomonadati</taxon>
        <taxon>Pseudomonadota</taxon>
        <taxon>Betaproteobacteria</taxon>
        <taxon>Burkholderiales</taxon>
        <taxon>Comamonadaceae</taxon>
        <taxon>Variovorax</taxon>
    </lineage>
</organism>
<dbReference type="Proteomes" id="UP001226867">
    <property type="component" value="Unassembled WGS sequence"/>
</dbReference>
<protein>
    <recommendedName>
        <fullName evidence="3">Thermostable hemolysin</fullName>
    </recommendedName>
</protein>
<evidence type="ECO:0000313" key="1">
    <source>
        <dbReference type="EMBL" id="MDP9901845.1"/>
    </source>
</evidence>
<keyword evidence="2" id="KW-1185">Reference proteome</keyword>
<evidence type="ECO:0000313" key="2">
    <source>
        <dbReference type="Proteomes" id="UP001226867"/>
    </source>
</evidence>
<sequence length="211" mass="22503">MAVSSDDGNPSPPAGVASERLALVVHGHDDPRRAEVEAFIRDVFAQRYGARVQQFTPVLVSLQDRGKIVAAAGYRSAAGAPLFLERYLPSPVETLLAAQAGAEPVRRSVVEVGHLSASRSGEGRRLIALLGPHLAAQGFQWVVSTLTTELRQLFVRIGVTPLALGTADPAALGAEATHWGSYYDHRPVVLAGHLGQALHHMTRRAAARDAQ</sequence>
<dbReference type="EMBL" id="JAUSRO010000014">
    <property type="protein sequence ID" value="MDP9901845.1"/>
    <property type="molecule type" value="Genomic_DNA"/>
</dbReference>